<comment type="caution">
    <text evidence="1">The sequence shown here is derived from an EMBL/GenBank/DDBJ whole genome shotgun (WGS) entry which is preliminary data.</text>
</comment>
<evidence type="ECO:0000313" key="1">
    <source>
        <dbReference type="EMBL" id="CAH1418782.1"/>
    </source>
</evidence>
<reference evidence="1 2" key="1">
    <citation type="submission" date="2022-01" db="EMBL/GenBank/DDBJ databases">
        <authorList>
            <person name="Xiong W."/>
            <person name="Schranz E."/>
        </authorList>
    </citation>
    <scope>NUCLEOTIDE SEQUENCE [LARGE SCALE GENOMIC DNA]</scope>
</reference>
<sequence length="100" mass="11005">MGNNSFRYSQGGIQELSVSVRCFHFSGGWSALGHVKTLGRFSESWPTHQDLKSIGMLLYILECVTETSKSFGGRPLFPGESGVGQVVEIIKNLVKKLKDV</sequence>
<name>A0AAU9LWL2_9ASTR</name>
<evidence type="ECO:0000313" key="2">
    <source>
        <dbReference type="Proteomes" id="UP001157418"/>
    </source>
</evidence>
<dbReference type="Proteomes" id="UP001157418">
    <property type="component" value="Unassembled WGS sequence"/>
</dbReference>
<keyword evidence="2" id="KW-1185">Reference proteome</keyword>
<organism evidence="1 2">
    <name type="scientific">Lactuca virosa</name>
    <dbReference type="NCBI Taxonomy" id="75947"/>
    <lineage>
        <taxon>Eukaryota</taxon>
        <taxon>Viridiplantae</taxon>
        <taxon>Streptophyta</taxon>
        <taxon>Embryophyta</taxon>
        <taxon>Tracheophyta</taxon>
        <taxon>Spermatophyta</taxon>
        <taxon>Magnoliopsida</taxon>
        <taxon>eudicotyledons</taxon>
        <taxon>Gunneridae</taxon>
        <taxon>Pentapetalae</taxon>
        <taxon>asterids</taxon>
        <taxon>campanulids</taxon>
        <taxon>Asterales</taxon>
        <taxon>Asteraceae</taxon>
        <taxon>Cichorioideae</taxon>
        <taxon>Cichorieae</taxon>
        <taxon>Lactucinae</taxon>
        <taxon>Lactuca</taxon>
    </lineage>
</organism>
<protein>
    <submittedName>
        <fullName evidence="1">Uncharacterized protein</fullName>
    </submittedName>
</protein>
<gene>
    <name evidence="1" type="ORF">LVIROSA_LOCUS6357</name>
</gene>
<proteinExistence type="predicted"/>
<accession>A0AAU9LWL2</accession>
<dbReference type="EMBL" id="CAKMRJ010000113">
    <property type="protein sequence ID" value="CAH1418782.1"/>
    <property type="molecule type" value="Genomic_DNA"/>
</dbReference>
<dbReference type="AlphaFoldDB" id="A0AAU9LWL2"/>